<dbReference type="InterPro" id="IPR012464">
    <property type="entry name" value="DUF1676"/>
</dbReference>
<feature type="region of interest" description="Disordered" evidence="1">
    <location>
        <begin position="94"/>
        <end position="125"/>
    </location>
</feature>
<feature type="transmembrane region" description="Helical" evidence="2">
    <location>
        <begin position="283"/>
        <end position="308"/>
    </location>
</feature>
<keyword evidence="2" id="KW-0812">Transmembrane</keyword>
<evidence type="ECO:0000256" key="2">
    <source>
        <dbReference type="SAM" id="Phobius"/>
    </source>
</evidence>
<evidence type="ECO:0000256" key="1">
    <source>
        <dbReference type="SAM" id="MobiDB-lite"/>
    </source>
</evidence>
<keyword evidence="2" id="KW-1133">Transmembrane helix</keyword>
<accession>A0A9N9QJ48</accession>
<gene>
    <name evidence="3" type="ORF">CEUTPL_LOCUS1455</name>
</gene>
<sequence length="369" mass="41185">MELQGHAMPLDVDQRDLRAWKLEKSDPLGESRATATELGKNRIDYRTRLHDIWQDTRPDFERTPQQLSGQVRAILRRKALSEAELEALKQEVSAELQNDRGNGRRPSAQNVRRTPTQAHQNEPVANVRMLPRRSTMAAQMTNEDTENELQLLIAEYRGLPMNVRTAIPRVAYSKYTKTIYLVISLIATIATCDEKSVPTREKELSNLLQTIEDTPSISVIEDLVVLEKSNSTLISEARGDEDIVDRCARFLAERELKIKLPTSEARDLLSAESRGKKKRIARILLPILLLLKVKAAIILPIILSIIALVSFKGFGLSLAALAVAGSTAFKNILEHVGSKSISYEVVPSPVGHWSRSGNVEGTLPLGYQL</sequence>
<dbReference type="GO" id="GO:0016020">
    <property type="term" value="C:membrane"/>
    <property type="evidence" value="ECO:0007669"/>
    <property type="project" value="TreeGrafter"/>
</dbReference>
<dbReference type="AlphaFoldDB" id="A0A9N9QJ48"/>
<dbReference type="PANTHER" id="PTHR21879:SF22">
    <property type="entry name" value="FI03362P-RELATED"/>
    <property type="match status" value="1"/>
</dbReference>
<dbReference type="Proteomes" id="UP001152799">
    <property type="component" value="Chromosome 1"/>
</dbReference>
<dbReference type="Pfam" id="PF07898">
    <property type="entry name" value="DUF1676"/>
    <property type="match status" value="1"/>
</dbReference>
<feature type="compositionally biased region" description="Polar residues" evidence="1">
    <location>
        <begin position="107"/>
        <end position="120"/>
    </location>
</feature>
<reference evidence="3" key="1">
    <citation type="submission" date="2022-01" db="EMBL/GenBank/DDBJ databases">
        <authorList>
            <person name="King R."/>
        </authorList>
    </citation>
    <scope>NUCLEOTIDE SEQUENCE</scope>
</reference>
<evidence type="ECO:0000313" key="4">
    <source>
        <dbReference type="Proteomes" id="UP001152799"/>
    </source>
</evidence>
<organism evidence="3 4">
    <name type="scientific">Ceutorhynchus assimilis</name>
    <name type="common">cabbage seed weevil</name>
    <dbReference type="NCBI Taxonomy" id="467358"/>
    <lineage>
        <taxon>Eukaryota</taxon>
        <taxon>Metazoa</taxon>
        <taxon>Ecdysozoa</taxon>
        <taxon>Arthropoda</taxon>
        <taxon>Hexapoda</taxon>
        <taxon>Insecta</taxon>
        <taxon>Pterygota</taxon>
        <taxon>Neoptera</taxon>
        <taxon>Endopterygota</taxon>
        <taxon>Coleoptera</taxon>
        <taxon>Polyphaga</taxon>
        <taxon>Cucujiformia</taxon>
        <taxon>Curculionidae</taxon>
        <taxon>Ceutorhynchinae</taxon>
        <taxon>Ceutorhynchus</taxon>
    </lineage>
</organism>
<evidence type="ECO:0000313" key="3">
    <source>
        <dbReference type="EMBL" id="CAG9760734.1"/>
    </source>
</evidence>
<dbReference type="OrthoDB" id="7679868at2759"/>
<proteinExistence type="predicted"/>
<dbReference type="EMBL" id="OU892277">
    <property type="protein sequence ID" value="CAG9760734.1"/>
    <property type="molecule type" value="Genomic_DNA"/>
</dbReference>
<name>A0A9N9QJ48_9CUCU</name>
<protein>
    <submittedName>
        <fullName evidence="3">Uncharacterized protein</fullName>
    </submittedName>
</protein>
<keyword evidence="2" id="KW-0472">Membrane</keyword>
<keyword evidence="4" id="KW-1185">Reference proteome</keyword>
<dbReference type="PANTHER" id="PTHR21879">
    <property type="entry name" value="FI03362P-RELATED-RELATED"/>
    <property type="match status" value="1"/>
</dbReference>